<evidence type="ECO:0000313" key="4">
    <source>
        <dbReference type="Proteomes" id="UP000289738"/>
    </source>
</evidence>
<gene>
    <name evidence="3" type="ORF">Ahy_A09g043498</name>
</gene>
<comment type="similarity">
    <text evidence="1">Belongs to the FHY3/FAR1 family.</text>
</comment>
<evidence type="ECO:0000256" key="1">
    <source>
        <dbReference type="RuleBase" id="RU367018"/>
    </source>
</evidence>
<comment type="function">
    <text evidence="1">Putative transcription activator involved in regulating light control of development.</text>
</comment>
<feature type="region of interest" description="Disordered" evidence="2">
    <location>
        <begin position="247"/>
        <end position="296"/>
    </location>
</feature>
<comment type="caution">
    <text evidence="3">The sequence shown here is derived from an EMBL/GenBank/DDBJ whole genome shotgun (WGS) entry which is preliminary data.</text>
</comment>
<name>A0A445BIE0_ARAHY</name>
<accession>A0A445BIE0</accession>
<keyword evidence="1" id="KW-0863">Zinc-finger</keyword>
<protein>
    <recommendedName>
        <fullName evidence="1">Protein FAR1-RELATED SEQUENCE</fullName>
    </recommendedName>
</protein>
<organism evidence="3 4">
    <name type="scientific">Arachis hypogaea</name>
    <name type="common">Peanut</name>
    <dbReference type="NCBI Taxonomy" id="3818"/>
    <lineage>
        <taxon>Eukaryota</taxon>
        <taxon>Viridiplantae</taxon>
        <taxon>Streptophyta</taxon>
        <taxon>Embryophyta</taxon>
        <taxon>Tracheophyta</taxon>
        <taxon>Spermatophyta</taxon>
        <taxon>Magnoliopsida</taxon>
        <taxon>eudicotyledons</taxon>
        <taxon>Gunneridae</taxon>
        <taxon>Pentapetalae</taxon>
        <taxon>rosids</taxon>
        <taxon>fabids</taxon>
        <taxon>Fabales</taxon>
        <taxon>Fabaceae</taxon>
        <taxon>Papilionoideae</taxon>
        <taxon>50 kb inversion clade</taxon>
        <taxon>dalbergioids sensu lato</taxon>
        <taxon>Dalbergieae</taxon>
        <taxon>Pterocarpus clade</taxon>
        <taxon>Arachis</taxon>
    </lineage>
</organism>
<reference evidence="3 4" key="1">
    <citation type="submission" date="2019-01" db="EMBL/GenBank/DDBJ databases">
        <title>Sequencing of cultivated peanut Arachis hypogaea provides insights into genome evolution and oil improvement.</title>
        <authorList>
            <person name="Chen X."/>
        </authorList>
    </citation>
    <scope>NUCLEOTIDE SEQUENCE [LARGE SCALE GENOMIC DNA]</scope>
    <source>
        <strain evidence="4">cv. Fuhuasheng</strain>
        <tissue evidence="3">Leaves</tissue>
    </source>
</reference>
<sequence length="296" mass="34016">MPRYTYLFRHCMLADFEWEAMVSECGVKNHEWVKDLYSKKLSWATAYICGRFFAGIRTTFRCESLHAKLGRFVDSRYEILEFKTNFQQCVDILRDNEDELEFRSSYGTPVIQTEFPKLEKSGATKFHTCVRMQSFGIPCVNILAVLVQLYIRSLPKNLSKTPKVDICAVSQVDDIEALYRIREKVVEDTLRLEIMNGEEGDGARSSHAVQGVRDQIGVHTKRIRHNNESAGSRAVKRRKCNTCNFLGHRQTQCPNGPRVATSNTEQDTVPSQSMPNRDPTVSYAGNESDMRRRRID</sequence>
<evidence type="ECO:0000313" key="3">
    <source>
        <dbReference type="EMBL" id="RYR38455.1"/>
    </source>
</evidence>
<dbReference type="PANTHER" id="PTHR31669">
    <property type="entry name" value="PROTEIN FAR1-RELATED SEQUENCE 10-RELATED"/>
    <property type="match status" value="1"/>
</dbReference>
<feature type="compositionally biased region" description="Polar residues" evidence="2">
    <location>
        <begin position="247"/>
        <end position="275"/>
    </location>
</feature>
<dbReference type="GO" id="GO:0006355">
    <property type="term" value="P:regulation of DNA-templated transcription"/>
    <property type="evidence" value="ECO:0007669"/>
    <property type="project" value="UniProtKB-UniRule"/>
</dbReference>
<keyword evidence="1" id="KW-0539">Nucleus</keyword>
<dbReference type="SUPFAM" id="SSF57756">
    <property type="entry name" value="Retrovirus zinc finger-like domains"/>
    <property type="match status" value="1"/>
</dbReference>
<keyword evidence="1" id="KW-0479">Metal-binding</keyword>
<dbReference type="GO" id="GO:0005634">
    <property type="term" value="C:nucleus"/>
    <property type="evidence" value="ECO:0007669"/>
    <property type="project" value="UniProtKB-SubCell"/>
</dbReference>
<comment type="subcellular location">
    <subcellularLocation>
        <location evidence="1">Nucleus</location>
    </subcellularLocation>
</comment>
<dbReference type="PANTHER" id="PTHR31669:SF292">
    <property type="entry name" value="OS02G0262500 PROTEIN"/>
    <property type="match status" value="1"/>
</dbReference>
<dbReference type="EMBL" id="SDMP01000009">
    <property type="protein sequence ID" value="RYR38455.1"/>
    <property type="molecule type" value="Genomic_DNA"/>
</dbReference>
<dbReference type="GO" id="GO:0008270">
    <property type="term" value="F:zinc ion binding"/>
    <property type="evidence" value="ECO:0007669"/>
    <property type="project" value="UniProtKB-UniRule"/>
</dbReference>
<keyword evidence="4" id="KW-1185">Reference proteome</keyword>
<dbReference type="AlphaFoldDB" id="A0A445BIE0"/>
<dbReference type="GO" id="GO:0003676">
    <property type="term" value="F:nucleic acid binding"/>
    <property type="evidence" value="ECO:0007669"/>
    <property type="project" value="InterPro"/>
</dbReference>
<proteinExistence type="inferred from homology"/>
<dbReference type="InterPro" id="IPR036875">
    <property type="entry name" value="Znf_CCHC_sf"/>
</dbReference>
<dbReference type="Proteomes" id="UP000289738">
    <property type="component" value="Chromosome A09"/>
</dbReference>
<dbReference type="InterPro" id="IPR031052">
    <property type="entry name" value="FHY3/FAR1"/>
</dbReference>
<keyword evidence="1" id="KW-0862">Zinc</keyword>
<evidence type="ECO:0000256" key="2">
    <source>
        <dbReference type="SAM" id="MobiDB-lite"/>
    </source>
</evidence>